<dbReference type="PROSITE" id="PS00104">
    <property type="entry name" value="EPSP_SYNTHASE_1"/>
    <property type="match status" value="1"/>
</dbReference>
<evidence type="ECO:0000256" key="6">
    <source>
        <dbReference type="ARBA" id="ARBA00023141"/>
    </source>
</evidence>
<dbReference type="UniPathway" id="UPA00053">
    <property type="reaction ID" value="UER00089"/>
</dbReference>
<accession>A0A837DUG0</accession>
<feature type="binding site" evidence="8">
    <location>
        <position position="23"/>
    </location>
    <ligand>
        <name>phosphoenolpyruvate</name>
        <dbReference type="ChEBI" id="CHEBI:58702"/>
    </ligand>
</feature>
<feature type="binding site" evidence="8">
    <location>
        <position position="348"/>
    </location>
    <ligand>
        <name>phosphoenolpyruvate</name>
        <dbReference type="ChEBI" id="CHEBI:58702"/>
    </ligand>
</feature>
<feature type="binding site" evidence="8">
    <location>
        <position position="28"/>
    </location>
    <ligand>
        <name>3-phosphoshikimate</name>
        <dbReference type="ChEBI" id="CHEBI:145989"/>
    </ligand>
</feature>
<comment type="caution">
    <text evidence="10">The sequence shown here is derived from an EMBL/GenBank/DDBJ whole genome shotgun (WGS) entry which is preliminary data.</text>
</comment>
<comment type="catalytic activity">
    <reaction evidence="7">
        <text>3-phosphoshikimate + phosphoenolpyruvate = 5-O-(1-carboxyvinyl)-3-phosphoshikimate + phosphate</text>
        <dbReference type="Rhea" id="RHEA:21256"/>
        <dbReference type="ChEBI" id="CHEBI:43474"/>
        <dbReference type="ChEBI" id="CHEBI:57701"/>
        <dbReference type="ChEBI" id="CHEBI:58702"/>
        <dbReference type="ChEBI" id="CHEBI:145989"/>
        <dbReference type="EC" id="2.5.1.19"/>
    </reaction>
    <physiologicalReaction direction="left-to-right" evidence="7">
        <dbReference type="Rhea" id="RHEA:21257"/>
    </physiologicalReaction>
</comment>
<evidence type="ECO:0000313" key="10">
    <source>
        <dbReference type="EMBL" id="KIC04998.1"/>
    </source>
</evidence>
<comment type="caution">
    <text evidence="8">Lacks conserved residue(s) required for the propagation of feature annotation.</text>
</comment>
<dbReference type="InterPro" id="IPR023193">
    <property type="entry name" value="EPSP_synthase_CS"/>
</dbReference>
<dbReference type="PIRSF" id="PIRSF000505">
    <property type="entry name" value="EPSPS"/>
    <property type="match status" value="1"/>
</dbReference>
<feature type="binding site" evidence="8">
    <location>
        <position position="169"/>
    </location>
    <ligand>
        <name>phosphoenolpyruvate</name>
        <dbReference type="ChEBI" id="CHEBI:58702"/>
    </ligand>
</feature>
<name>A0A837DUG0_9LACO</name>
<protein>
    <recommendedName>
        <fullName evidence="8">3-phosphoshikimate 1-carboxyvinyltransferase</fullName>
        <ecNumber evidence="8">2.5.1.19</ecNumber>
    </recommendedName>
    <alternativeName>
        <fullName evidence="8">5-enolpyruvylshikimate-3-phosphate synthase</fullName>
        <shortName evidence="8">EPSP synthase</shortName>
        <shortName evidence="8">EPSPS</shortName>
    </alternativeName>
</protein>
<dbReference type="EC" id="2.5.1.19" evidence="8"/>
<dbReference type="Proteomes" id="UP000031011">
    <property type="component" value="Unassembled WGS sequence"/>
</dbReference>
<evidence type="ECO:0000256" key="2">
    <source>
        <dbReference type="ARBA" id="ARBA00009948"/>
    </source>
</evidence>
<dbReference type="InterPro" id="IPR001986">
    <property type="entry name" value="Enolpyruvate_Tfrase_dom"/>
</dbReference>
<feature type="binding site" evidence="8">
    <location>
        <position position="317"/>
    </location>
    <ligand>
        <name>3-phosphoshikimate</name>
        <dbReference type="ChEBI" id="CHEBI:145989"/>
    </ligand>
</feature>
<evidence type="ECO:0000256" key="3">
    <source>
        <dbReference type="ARBA" id="ARBA00022490"/>
    </source>
</evidence>
<dbReference type="Pfam" id="PF00275">
    <property type="entry name" value="EPSP_synthase"/>
    <property type="match status" value="1"/>
</dbReference>
<feature type="binding site" evidence="8">
    <location>
        <position position="23"/>
    </location>
    <ligand>
        <name>3-phosphoshikimate</name>
        <dbReference type="ChEBI" id="CHEBI:145989"/>
    </ligand>
</feature>
<feature type="binding site" evidence="8">
    <location>
        <position position="24"/>
    </location>
    <ligand>
        <name>3-phosphoshikimate</name>
        <dbReference type="ChEBI" id="CHEBI:145989"/>
    </ligand>
</feature>
<feature type="binding site" evidence="8">
    <location>
        <position position="392"/>
    </location>
    <ligand>
        <name>phosphoenolpyruvate</name>
        <dbReference type="ChEBI" id="CHEBI:58702"/>
    </ligand>
</feature>
<evidence type="ECO:0000256" key="4">
    <source>
        <dbReference type="ARBA" id="ARBA00022605"/>
    </source>
</evidence>
<dbReference type="GO" id="GO:0009073">
    <property type="term" value="P:aromatic amino acid family biosynthetic process"/>
    <property type="evidence" value="ECO:0007669"/>
    <property type="project" value="UniProtKB-KW"/>
</dbReference>
<reference evidence="10 11" key="1">
    <citation type="journal article" date="2015" name="BMC Microbiol.">
        <title>Lactobacillus ruminis strains cluster according to their mammalian gut source.</title>
        <authorList>
            <person name="O' Donnell M.M."/>
            <person name="Harris H.M."/>
            <person name="Lynch D.B."/>
            <person name="Ross R.P."/>
            <person name="O'Toole P.W."/>
        </authorList>
    </citation>
    <scope>NUCLEOTIDE SEQUENCE [LARGE SCALE GENOMIC DNA]</scope>
    <source>
        <strain evidence="10 11">DPC 6832</strain>
    </source>
</reference>
<comment type="function">
    <text evidence="8">Catalyzes the transfer of the enolpyruvyl moiety of phosphoenolpyruvate (PEP) to the 5-hydroxyl of shikimate-3-phosphate (S3P) to produce enolpyruvyl shikimate-3-phosphate and inorganic phosphate.</text>
</comment>
<dbReference type="PANTHER" id="PTHR21090:SF5">
    <property type="entry name" value="PENTAFUNCTIONAL AROM POLYPEPTIDE"/>
    <property type="match status" value="1"/>
</dbReference>
<keyword evidence="3 8" id="KW-0963">Cytoplasm</keyword>
<dbReference type="NCBIfam" id="TIGR01356">
    <property type="entry name" value="aroA"/>
    <property type="match status" value="1"/>
</dbReference>
<dbReference type="InterPro" id="IPR006264">
    <property type="entry name" value="EPSP_synthase"/>
</dbReference>
<dbReference type="InterPro" id="IPR036968">
    <property type="entry name" value="Enolpyruvate_Tfrase_sf"/>
</dbReference>
<feature type="binding site" evidence="8">
    <location>
        <position position="344"/>
    </location>
    <ligand>
        <name>3-phosphoshikimate</name>
        <dbReference type="ChEBI" id="CHEBI:145989"/>
    </ligand>
</feature>
<dbReference type="AlphaFoldDB" id="A0A837DUG0"/>
<dbReference type="SUPFAM" id="SSF55205">
    <property type="entry name" value="EPT/RTPC-like"/>
    <property type="match status" value="1"/>
</dbReference>
<feature type="binding site" evidence="8">
    <location>
        <position position="123"/>
    </location>
    <ligand>
        <name>phosphoenolpyruvate</name>
        <dbReference type="ChEBI" id="CHEBI:58702"/>
    </ligand>
</feature>
<dbReference type="GO" id="GO:0005737">
    <property type="term" value="C:cytoplasm"/>
    <property type="evidence" value="ECO:0007669"/>
    <property type="project" value="UniProtKB-SubCell"/>
</dbReference>
<feature type="binding site" evidence="8">
    <location>
        <position position="169"/>
    </location>
    <ligand>
        <name>3-phosphoshikimate</name>
        <dbReference type="ChEBI" id="CHEBI:145989"/>
    </ligand>
</feature>
<dbReference type="GO" id="GO:0003866">
    <property type="term" value="F:3-phosphoshikimate 1-carboxyvinyltransferase activity"/>
    <property type="evidence" value="ECO:0007669"/>
    <property type="project" value="UniProtKB-UniRule"/>
</dbReference>
<dbReference type="PANTHER" id="PTHR21090">
    <property type="entry name" value="AROM/DEHYDROQUINATE SYNTHASE"/>
    <property type="match status" value="1"/>
</dbReference>
<comment type="subunit">
    <text evidence="8">Monomer.</text>
</comment>
<keyword evidence="6 8" id="KW-0057">Aromatic amino acid biosynthesis</keyword>
<evidence type="ECO:0000256" key="7">
    <source>
        <dbReference type="ARBA" id="ARBA00044633"/>
    </source>
</evidence>
<dbReference type="FunFam" id="3.65.10.10:FF:000005">
    <property type="entry name" value="3-phosphoshikimate 1-carboxyvinyltransferase"/>
    <property type="match status" value="1"/>
</dbReference>
<evidence type="ECO:0000259" key="9">
    <source>
        <dbReference type="Pfam" id="PF00275"/>
    </source>
</evidence>
<feature type="domain" description="Enolpyruvate transferase" evidence="9">
    <location>
        <begin position="10"/>
        <end position="427"/>
    </location>
</feature>
<comment type="similarity">
    <text evidence="2 8">Belongs to the EPSP synthase family.</text>
</comment>
<dbReference type="CDD" id="cd01556">
    <property type="entry name" value="EPSP_synthase"/>
    <property type="match status" value="1"/>
</dbReference>
<evidence type="ECO:0000256" key="5">
    <source>
        <dbReference type="ARBA" id="ARBA00022679"/>
    </source>
</evidence>
<sequence>MMKILQKAQKNGLHGNLTVPGDKSISHRALMIGAISEGTTVIEHFLCGEDCLSTMKALQDLGVKIVRNGSHIEVEGVGQTGFKQPEKPLDMGNSGTTTRLMMGLLAGQNLDAKMEGDSSLSKRPMKRVSEPLKKFGAKVELSDQGTLPATVHGKKLHEATIKMDIASAQVKSALIFAALYADGTSTIVEKLPTRDHTEIMLRAFGADVKTAEDGVTISVSGKPRLKGRKVVVPSDISSAAFFIAASALIPGSEMTFENVSLNPTRTGILHVLCKMGGNVSIVPDPNESGEQSGTIRVKYAPLRAIELTEEDVPSIIDELPLVAMLAASADGTSKITGAEELRVKETDRIAVTVQELRKFGVEIEELEDGMIIKGRENWNVKTQKLDSHGDHRIGMMDAIAALKADREMELENEAAINISYPTFFSDLAKITGGVKND</sequence>
<gene>
    <name evidence="8" type="primary">aroA</name>
    <name evidence="10" type="ORF">LRN_1659</name>
</gene>
<feature type="active site" description="Proton acceptor" evidence="8">
    <location>
        <position position="317"/>
    </location>
</feature>
<comment type="pathway">
    <text evidence="1 8">Metabolic intermediate biosynthesis; chorismate biosynthesis; chorismate from D-erythrose 4-phosphate and phosphoenolpyruvate: step 6/7.</text>
</comment>
<evidence type="ECO:0000313" key="11">
    <source>
        <dbReference type="Proteomes" id="UP000031011"/>
    </source>
</evidence>
<dbReference type="GO" id="GO:0009423">
    <property type="term" value="P:chorismate biosynthetic process"/>
    <property type="evidence" value="ECO:0007669"/>
    <property type="project" value="UniProtKB-UniRule"/>
</dbReference>
<evidence type="ECO:0000256" key="8">
    <source>
        <dbReference type="HAMAP-Rule" id="MF_00210"/>
    </source>
</evidence>
<dbReference type="Gene3D" id="3.65.10.10">
    <property type="entry name" value="Enolpyruvate transferase domain"/>
    <property type="match status" value="2"/>
</dbReference>
<organism evidence="10 11">
    <name type="scientific">Ligilactobacillus ruminis DPC 6832</name>
    <dbReference type="NCBI Taxonomy" id="1402208"/>
    <lineage>
        <taxon>Bacteria</taxon>
        <taxon>Bacillati</taxon>
        <taxon>Bacillota</taxon>
        <taxon>Bacilli</taxon>
        <taxon>Lactobacillales</taxon>
        <taxon>Lactobacillaceae</taxon>
        <taxon>Ligilactobacillus</taxon>
    </lineage>
</organism>
<comment type="subcellular location">
    <subcellularLocation>
        <location evidence="8">Cytoplasm</location>
    </subcellularLocation>
</comment>
<dbReference type="PROSITE" id="PS00885">
    <property type="entry name" value="EPSP_SYNTHASE_2"/>
    <property type="match status" value="1"/>
</dbReference>
<keyword evidence="4 8" id="KW-0028">Amino-acid biosynthesis</keyword>
<feature type="binding site" evidence="8">
    <location>
        <position position="167"/>
    </location>
    <ligand>
        <name>3-phosphoshikimate</name>
        <dbReference type="ChEBI" id="CHEBI:145989"/>
    </ligand>
</feature>
<dbReference type="InterPro" id="IPR013792">
    <property type="entry name" value="RNA3'P_cycl/enolpyr_Trfase_a/b"/>
</dbReference>
<feature type="binding site" evidence="8">
    <location>
        <position position="95"/>
    </location>
    <ligand>
        <name>phosphoenolpyruvate</name>
        <dbReference type="ChEBI" id="CHEBI:58702"/>
    </ligand>
</feature>
<dbReference type="EMBL" id="AWYA01000067">
    <property type="protein sequence ID" value="KIC04998.1"/>
    <property type="molecule type" value="Genomic_DNA"/>
</dbReference>
<evidence type="ECO:0000256" key="1">
    <source>
        <dbReference type="ARBA" id="ARBA00004811"/>
    </source>
</evidence>
<proteinExistence type="inferred from homology"/>
<dbReference type="HAMAP" id="MF_00210">
    <property type="entry name" value="EPSP_synth"/>
    <property type="match status" value="1"/>
</dbReference>
<dbReference type="GO" id="GO:0008652">
    <property type="term" value="P:amino acid biosynthetic process"/>
    <property type="evidence" value="ECO:0007669"/>
    <property type="project" value="UniProtKB-KW"/>
</dbReference>
<keyword evidence="5 8" id="KW-0808">Transferase</keyword>